<dbReference type="Proteomes" id="UP001152798">
    <property type="component" value="Chromosome 4"/>
</dbReference>
<reference evidence="1" key="1">
    <citation type="submission" date="2022-01" db="EMBL/GenBank/DDBJ databases">
        <authorList>
            <person name="King R."/>
        </authorList>
    </citation>
    <scope>NUCLEOTIDE SEQUENCE</scope>
</reference>
<protein>
    <submittedName>
        <fullName evidence="1">Uncharacterized protein</fullName>
    </submittedName>
</protein>
<accession>A0A9P0MPJ7</accession>
<organism evidence="1 2">
    <name type="scientific">Nezara viridula</name>
    <name type="common">Southern green stink bug</name>
    <name type="synonym">Cimex viridulus</name>
    <dbReference type="NCBI Taxonomy" id="85310"/>
    <lineage>
        <taxon>Eukaryota</taxon>
        <taxon>Metazoa</taxon>
        <taxon>Ecdysozoa</taxon>
        <taxon>Arthropoda</taxon>
        <taxon>Hexapoda</taxon>
        <taxon>Insecta</taxon>
        <taxon>Pterygota</taxon>
        <taxon>Neoptera</taxon>
        <taxon>Paraneoptera</taxon>
        <taxon>Hemiptera</taxon>
        <taxon>Heteroptera</taxon>
        <taxon>Panheteroptera</taxon>
        <taxon>Pentatomomorpha</taxon>
        <taxon>Pentatomoidea</taxon>
        <taxon>Pentatomidae</taxon>
        <taxon>Pentatominae</taxon>
        <taxon>Nezara</taxon>
    </lineage>
</organism>
<sequence>MRSVEMMCKARKWRLIFENTPRYFMDLDCLLISETIIIEFLFLFRTFRSLQ</sequence>
<proteinExistence type="predicted"/>
<evidence type="ECO:0000313" key="1">
    <source>
        <dbReference type="EMBL" id="CAH1400254.1"/>
    </source>
</evidence>
<dbReference type="AlphaFoldDB" id="A0A9P0MPJ7"/>
<dbReference type="EMBL" id="OV725080">
    <property type="protein sequence ID" value="CAH1400254.1"/>
    <property type="molecule type" value="Genomic_DNA"/>
</dbReference>
<name>A0A9P0MPJ7_NEZVI</name>
<gene>
    <name evidence="1" type="ORF">NEZAVI_LOCUS9539</name>
</gene>
<keyword evidence="2" id="KW-1185">Reference proteome</keyword>
<evidence type="ECO:0000313" key="2">
    <source>
        <dbReference type="Proteomes" id="UP001152798"/>
    </source>
</evidence>